<dbReference type="InterPro" id="IPR003660">
    <property type="entry name" value="HAMP_dom"/>
</dbReference>
<feature type="transmembrane region" description="Helical" evidence="3">
    <location>
        <begin position="318"/>
        <end position="340"/>
    </location>
</feature>
<keyword evidence="1" id="KW-0807">Transducer</keyword>
<keyword evidence="3" id="KW-1133">Transmembrane helix</keyword>
<evidence type="ECO:0000313" key="6">
    <source>
        <dbReference type="EMBL" id="VAW57589.1"/>
    </source>
</evidence>
<dbReference type="GO" id="GO:0007165">
    <property type="term" value="P:signal transduction"/>
    <property type="evidence" value="ECO:0007669"/>
    <property type="project" value="UniProtKB-KW"/>
</dbReference>
<dbReference type="SMART" id="SM00304">
    <property type="entry name" value="HAMP"/>
    <property type="match status" value="2"/>
</dbReference>
<dbReference type="PANTHER" id="PTHR32089">
    <property type="entry name" value="METHYL-ACCEPTING CHEMOTAXIS PROTEIN MCPB"/>
    <property type="match status" value="1"/>
</dbReference>
<dbReference type="CDD" id="cd11386">
    <property type="entry name" value="MCP_signal"/>
    <property type="match status" value="1"/>
</dbReference>
<organism evidence="6">
    <name type="scientific">hydrothermal vent metagenome</name>
    <dbReference type="NCBI Taxonomy" id="652676"/>
    <lineage>
        <taxon>unclassified sequences</taxon>
        <taxon>metagenomes</taxon>
        <taxon>ecological metagenomes</taxon>
    </lineage>
</organism>
<dbReference type="EMBL" id="UOFF01000424">
    <property type="protein sequence ID" value="VAW57589.1"/>
    <property type="molecule type" value="Genomic_DNA"/>
</dbReference>
<protein>
    <submittedName>
        <fullName evidence="6">Methyl-accepting chemotaxis sensor/transducer protein</fullName>
    </submittedName>
</protein>
<dbReference type="InterPro" id="IPR004089">
    <property type="entry name" value="MCPsignal_dom"/>
</dbReference>
<dbReference type="Pfam" id="PF00015">
    <property type="entry name" value="MCPsignal"/>
    <property type="match status" value="1"/>
</dbReference>
<proteinExistence type="inferred from homology"/>
<dbReference type="GO" id="GO:0016020">
    <property type="term" value="C:membrane"/>
    <property type="evidence" value="ECO:0007669"/>
    <property type="project" value="InterPro"/>
</dbReference>
<sequence length="672" mass="73374">MRLSVRNKLFIGFGTVILMSIFISLKTFLGMLYITKVETQLINLRFPTVLAGAQLENGINLSLAGLRGYMLLGKDPEKAKIMQQSRAKGWKDIDEAMAQMHEFSLSWSNQENIDKLNKIKTFVEEFRKAQQDVEDVSHTIDEVPAMKILLQDAAPRAAKIVGAISSMINEESTLEATPERKKLLKIMADSRGSFALGLADIRAFLLSGDSTFRDGFQKKWDINNERLKQLSNMSHLLTPKQLKHWNIYKSLHAEFSTLPSLMFEKRSAKNWNLANHYLNIKAAPKAKAIMQILQTMRSNQIELEKKDMHILDEEVNNIQIVIIIGTIIGVIVSVGVALFISRQITLPLQNIVARAKAIASGDLTQPAIDVKGNDELTELTIDINNMSTNLQDILSQISDSTNQLSSASAQLQSTAANTNSGMEAQQAEIDQVATAMNQMTATVQEVATNASEAATSASEADKATSIGISLVSTNMQSITELANNIEKSSAIINKLGDDTNSVDSIVSVINDVAEQTNLLALNAAIEAARAGEQGRGFAVVADEVRTLAARTQSSTEEIRAMMERLKSGAKDAVEAMEVAHKLAQHSVEQAGKASNAINDVTQAVASISDMNIQIATASEEQSSVAEEMNRSVVHISSASVITLENTQETNLVSEQVGQLSHNLKTIVTHFKI</sequence>
<gene>
    <name evidence="6" type="ORF">MNBD_GAMMA07-1272</name>
</gene>
<feature type="transmembrane region" description="Helical" evidence="3">
    <location>
        <begin position="9"/>
        <end position="34"/>
    </location>
</feature>
<dbReference type="FunFam" id="1.10.287.950:FF:000001">
    <property type="entry name" value="Methyl-accepting chemotaxis sensory transducer"/>
    <property type="match status" value="1"/>
</dbReference>
<evidence type="ECO:0000256" key="2">
    <source>
        <dbReference type="ARBA" id="ARBA00029447"/>
    </source>
</evidence>
<dbReference type="CDD" id="cd06225">
    <property type="entry name" value="HAMP"/>
    <property type="match status" value="1"/>
</dbReference>
<dbReference type="Pfam" id="PF00672">
    <property type="entry name" value="HAMP"/>
    <property type="match status" value="1"/>
</dbReference>
<evidence type="ECO:0000256" key="3">
    <source>
        <dbReference type="SAM" id="Phobius"/>
    </source>
</evidence>
<keyword evidence="3" id="KW-0472">Membrane</keyword>
<dbReference type="PANTHER" id="PTHR32089:SF120">
    <property type="entry name" value="METHYL-ACCEPTING CHEMOTAXIS PROTEIN TLPQ"/>
    <property type="match status" value="1"/>
</dbReference>
<evidence type="ECO:0000259" key="5">
    <source>
        <dbReference type="PROSITE" id="PS50885"/>
    </source>
</evidence>
<dbReference type="AlphaFoldDB" id="A0A3B0X7X8"/>
<feature type="domain" description="HAMP" evidence="5">
    <location>
        <begin position="342"/>
        <end position="395"/>
    </location>
</feature>
<reference evidence="6" key="1">
    <citation type="submission" date="2018-06" db="EMBL/GenBank/DDBJ databases">
        <authorList>
            <person name="Zhirakovskaya E."/>
        </authorList>
    </citation>
    <scope>NUCLEOTIDE SEQUENCE</scope>
</reference>
<accession>A0A3B0X7X8</accession>
<dbReference type="Gene3D" id="6.10.340.10">
    <property type="match status" value="1"/>
</dbReference>
<evidence type="ECO:0000256" key="1">
    <source>
        <dbReference type="ARBA" id="ARBA00023224"/>
    </source>
</evidence>
<keyword evidence="3" id="KW-0812">Transmembrane</keyword>
<dbReference type="PROSITE" id="PS50111">
    <property type="entry name" value="CHEMOTAXIS_TRANSDUC_2"/>
    <property type="match status" value="1"/>
</dbReference>
<dbReference type="Pfam" id="PF12729">
    <property type="entry name" value="4HB_MCP_1"/>
    <property type="match status" value="1"/>
</dbReference>
<name>A0A3B0X7X8_9ZZZZ</name>
<dbReference type="SMART" id="SM00283">
    <property type="entry name" value="MA"/>
    <property type="match status" value="1"/>
</dbReference>
<comment type="similarity">
    <text evidence="2">Belongs to the methyl-accepting chemotaxis (MCP) protein family.</text>
</comment>
<evidence type="ECO:0000259" key="4">
    <source>
        <dbReference type="PROSITE" id="PS50111"/>
    </source>
</evidence>
<dbReference type="InterPro" id="IPR024478">
    <property type="entry name" value="HlyB_4HB_MCP"/>
</dbReference>
<dbReference type="SUPFAM" id="SSF58104">
    <property type="entry name" value="Methyl-accepting chemotaxis protein (MCP) signaling domain"/>
    <property type="match status" value="1"/>
</dbReference>
<dbReference type="PROSITE" id="PS50885">
    <property type="entry name" value="HAMP"/>
    <property type="match status" value="1"/>
</dbReference>
<dbReference type="Gene3D" id="1.10.287.950">
    <property type="entry name" value="Methyl-accepting chemotaxis protein"/>
    <property type="match status" value="1"/>
</dbReference>
<feature type="domain" description="Methyl-accepting transducer" evidence="4">
    <location>
        <begin position="400"/>
        <end position="636"/>
    </location>
</feature>